<dbReference type="InterPro" id="IPR018376">
    <property type="entry name" value="Enoyl-CoA_hyd/isom_CS"/>
</dbReference>
<dbReference type="GO" id="GO:0016853">
    <property type="term" value="F:isomerase activity"/>
    <property type="evidence" value="ECO:0007669"/>
    <property type="project" value="UniProtKB-KW"/>
</dbReference>
<dbReference type="HOGENOM" id="CLU_009834_7_6_9"/>
<organism evidence="4 5">
    <name type="scientific">Priestia megaterium (strain ATCC 14581 / DSM 32 / CCUG 1817 / JCM 2506 / NBRC 15308 / NCIMB 9376 / NCTC 10342 / NRRL B-14308 / VKM B-512 / Ford 19)</name>
    <name type="common">Bacillus megaterium</name>
    <dbReference type="NCBI Taxonomy" id="1348623"/>
    <lineage>
        <taxon>Bacteria</taxon>
        <taxon>Bacillati</taxon>
        <taxon>Bacillota</taxon>
        <taxon>Bacilli</taxon>
        <taxon>Bacillales</taxon>
        <taxon>Bacillaceae</taxon>
        <taxon>Priestia</taxon>
    </lineage>
</organism>
<dbReference type="InterPro" id="IPR014748">
    <property type="entry name" value="Enoyl-CoA_hydra_C"/>
</dbReference>
<keyword evidence="4" id="KW-0413">Isomerase</keyword>
<dbReference type="FunFam" id="3.90.226.10:FF:000009">
    <property type="entry name" value="Carnitinyl-CoA dehydratase"/>
    <property type="match status" value="1"/>
</dbReference>
<reference evidence="4 5" key="1">
    <citation type="journal article" date="2015" name="Genome Announc.">
        <title>Complete genome sequences for 35 biothreat assay-relevant bacillus species.</title>
        <authorList>
            <person name="Johnson S.L."/>
            <person name="Daligault H.E."/>
            <person name="Davenport K.W."/>
            <person name="Jaissle J."/>
            <person name="Frey K.G."/>
            <person name="Ladner J.T."/>
            <person name="Broomall S.M."/>
            <person name="Bishop-Lilly K.A."/>
            <person name="Bruce D.C."/>
            <person name="Gibbons H.S."/>
            <person name="Coyne S.R."/>
            <person name="Lo C.C."/>
            <person name="Meincke L."/>
            <person name="Munk A.C."/>
            <person name="Koroleva G.I."/>
            <person name="Rosenzweig C.N."/>
            <person name="Palacios G.F."/>
            <person name="Redden C.L."/>
            <person name="Minogue T.D."/>
            <person name="Chain P.S."/>
        </authorList>
    </citation>
    <scope>NUCLEOTIDE SEQUENCE [LARGE SCALE GENOMIC DNA]</scope>
    <source>
        <strain evidence="5">ATCC 14581 / DSM 32 / JCM 2506 / NBRC 15308 / NCIMB 9376 / NCTC 10342 / NRRL B-14308 / VKM B-512</strain>
    </source>
</reference>
<dbReference type="GO" id="GO:0006635">
    <property type="term" value="P:fatty acid beta-oxidation"/>
    <property type="evidence" value="ECO:0007669"/>
    <property type="project" value="TreeGrafter"/>
</dbReference>
<dbReference type="KEGG" id="bmeg:BG04_2902"/>
<gene>
    <name evidence="4" type="ORF">BG04_2902</name>
</gene>
<evidence type="ECO:0000256" key="2">
    <source>
        <dbReference type="ARBA" id="ARBA00023239"/>
    </source>
</evidence>
<dbReference type="InterPro" id="IPR029045">
    <property type="entry name" value="ClpP/crotonase-like_dom_sf"/>
</dbReference>
<dbReference type="EMBL" id="CP009920">
    <property type="protein sequence ID" value="AJI20582.1"/>
    <property type="molecule type" value="Genomic_DNA"/>
</dbReference>
<dbReference type="GO" id="GO:0016836">
    <property type="term" value="F:hydro-lyase activity"/>
    <property type="evidence" value="ECO:0007669"/>
    <property type="project" value="UniProtKB-ARBA"/>
</dbReference>
<dbReference type="PANTHER" id="PTHR11941:SF54">
    <property type="entry name" value="ENOYL-COA HYDRATASE, MITOCHONDRIAL"/>
    <property type="match status" value="1"/>
</dbReference>
<dbReference type="AlphaFoldDB" id="A0A0B6AHR2"/>
<dbReference type="Proteomes" id="UP000031829">
    <property type="component" value="Chromosome"/>
</dbReference>
<dbReference type="CDD" id="cd06558">
    <property type="entry name" value="crotonase-like"/>
    <property type="match status" value="1"/>
</dbReference>
<evidence type="ECO:0000256" key="1">
    <source>
        <dbReference type="ARBA" id="ARBA00005254"/>
    </source>
</evidence>
<dbReference type="Pfam" id="PF00378">
    <property type="entry name" value="ECH_1"/>
    <property type="match status" value="1"/>
</dbReference>
<dbReference type="GeneID" id="93640968"/>
<dbReference type="PANTHER" id="PTHR11941">
    <property type="entry name" value="ENOYL-COA HYDRATASE-RELATED"/>
    <property type="match status" value="1"/>
</dbReference>
<comment type="similarity">
    <text evidence="1 3">Belongs to the enoyl-CoA hydratase/isomerase family.</text>
</comment>
<evidence type="ECO:0000313" key="4">
    <source>
        <dbReference type="EMBL" id="AJI20582.1"/>
    </source>
</evidence>
<dbReference type="PROSITE" id="PS00166">
    <property type="entry name" value="ENOYL_COA_HYDRATASE"/>
    <property type="match status" value="1"/>
</dbReference>
<proteinExistence type="inferred from homology"/>
<dbReference type="FunFam" id="1.10.12.10:FF:000001">
    <property type="entry name" value="Probable enoyl-CoA hydratase, mitochondrial"/>
    <property type="match status" value="1"/>
</dbReference>
<dbReference type="RefSeq" id="WP_034654455.1">
    <property type="nucleotide sequence ID" value="NZ_BCVB01000014.1"/>
</dbReference>
<dbReference type="InterPro" id="IPR001753">
    <property type="entry name" value="Enoyl-CoA_hydra/iso"/>
</dbReference>
<keyword evidence="2" id="KW-0456">Lyase</keyword>
<accession>A0A0B6AHR2</accession>
<dbReference type="SUPFAM" id="SSF52096">
    <property type="entry name" value="ClpP/crotonase"/>
    <property type="match status" value="1"/>
</dbReference>
<evidence type="ECO:0000313" key="5">
    <source>
        <dbReference type="Proteomes" id="UP000031829"/>
    </source>
</evidence>
<name>A0A0B6AHR2_PRIM2</name>
<evidence type="ECO:0000256" key="3">
    <source>
        <dbReference type="RuleBase" id="RU003707"/>
    </source>
</evidence>
<dbReference type="Gene3D" id="1.10.12.10">
    <property type="entry name" value="Lyase 2-enoyl-coa Hydratase, Chain A, domain 2"/>
    <property type="match status" value="1"/>
</dbReference>
<dbReference type="Gene3D" id="3.90.226.10">
    <property type="entry name" value="2-enoyl-CoA Hydratase, Chain A, domain 1"/>
    <property type="match status" value="1"/>
</dbReference>
<sequence length="258" mass="28409">MSSISYEMKGHVAHVILNRPEAMNAFNYDMLKELEEVIEGIRIEKDIRVVTFKGAGEKSFSVGADLKERKTLSDQEVKRNIYKIGEVFSKIEQLPQPTIAIINGYAFGGGMELALACDFRIASTEALMGLTETSLAIIPGAGGTQRLPRLVGEAKAMELILTAQRLSASEAKECGLVTKVAPGYEIEETIDIFISLLLKNGPIALQQAKFAIKEGMKADLQTGLQIERKAYELTIPTEDRLEALQAFAEKRRPSFKGK</sequence>
<protein>
    <submittedName>
        <fullName evidence="4">Enoyl-CoA hydratase/isomerase family protein</fullName>
    </submittedName>
</protein>